<dbReference type="InterPro" id="IPR009038">
    <property type="entry name" value="GOLD_dom"/>
</dbReference>
<accession>A0ABQ5JZZ9</accession>
<sequence length="198" mass="22139">MIQALQFNVPPKDTLCVYEYIPSEATCVMSYYVVSGDDLNLQATVSTPSHRTVLTTDYTSEGFYRFGSGVSSSTGYLHEENGKFSFCFTNESKITKSMQFFLRVDGQVPGIEDVDESELTKEQKMEKDTKDVAEILHTTAETQRLIRAQEQRLHSLATATGSSVSKWSFIVIISLAAISAVQLYQVHKLLSKKKKTVV</sequence>
<evidence type="ECO:0000256" key="4">
    <source>
        <dbReference type="ARBA" id="ARBA00022729"/>
    </source>
</evidence>
<dbReference type="PROSITE" id="PS50866">
    <property type="entry name" value="GOLD"/>
    <property type="match status" value="1"/>
</dbReference>
<evidence type="ECO:0000256" key="7">
    <source>
        <dbReference type="RuleBase" id="RU003827"/>
    </source>
</evidence>
<protein>
    <submittedName>
        <fullName evidence="9">Transmembrane emp24 domain-containing protein like protein</fullName>
    </submittedName>
</protein>
<keyword evidence="3 7" id="KW-0812">Transmembrane</keyword>
<keyword evidence="5" id="KW-1133">Transmembrane helix</keyword>
<reference evidence="9" key="1">
    <citation type="submission" date="2022-03" db="EMBL/GenBank/DDBJ databases">
        <title>Draft genome sequence of Aduncisulcus paluster, a free-living microaerophilic Fornicata.</title>
        <authorList>
            <person name="Yuyama I."/>
            <person name="Kume K."/>
            <person name="Tamura T."/>
            <person name="Inagaki Y."/>
            <person name="Hashimoto T."/>
        </authorList>
    </citation>
    <scope>NUCLEOTIDE SEQUENCE</scope>
    <source>
        <strain evidence="9">NY0171</strain>
    </source>
</reference>
<keyword evidence="4" id="KW-0732">Signal</keyword>
<keyword evidence="6" id="KW-0472">Membrane</keyword>
<dbReference type="SMART" id="SM01190">
    <property type="entry name" value="EMP24_GP25L"/>
    <property type="match status" value="1"/>
</dbReference>
<evidence type="ECO:0000259" key="8">
    <source>
        <dbReference type="PROSITE" id="PS50866"/>
    </source>
</evidence>
<keyword evidence="10" id="KW-1185">Reference proteome</keyword>
<proteinExistence type="inferred from homology"/>
<evidence type="ECO:0000256" key="6">
    <source>
        <dbReference type="ARBA" id="ARBA00023136"/>
    </source>
</evidence>
<comment type="subcellular location">
    <subcellularLocation>
        <location evidence="1 7">Membrane</location>
        <topology evidence="1 7">Single-pass type I membrane protein</topology>
    </subcellularLocation>
</comment>
<evidence type="ECO:0000313" key="10">
    <source>
        <dbReference type="Proteomes" id="UP001057375"/>
    </source>
</evidence>
<dbReference type="Pfam" id="PF01105">
    <property type="entry name" value="EMP24_GP25L"/>
    <property type="match status" value="1"/>
</dbReference>
<evidence type="ECO:0000313" key="9">
    <source>
        <dbReference type="EMBL" id="GKT21558.1"/>
    </source>
</evidence>
<gene>
    <name evidence="9" type="ORF">ADUPG1_011941</name>
</gene>
<dbReference type="EMBL" id="BQXS01012324">
    <property type="protein sequence ID" value="GKT21558.1"/>
    <property type="molecule type" value="Genomic_DNA"/>
</dbReference>
<comment type="similarity">
    <text evidence="2 7">Belongs to the EMP24/GP25L family.</text>
</comment>
<evidence type="ECO:0000256" key="3">
    <source>
        <dbReference type="ARBA" id="ARBA00022692"/>
    </source>
</evidence>
<name>A0ABQ5JZZ9_9EUKA</name>
<dbReference type="InterPro" id="IPR015720">
    <property type="entry name" value="Emp24-like"/>
</dbReference>
<comment type="caution">
    <text evidence="9">The sequence shown here is derived from an EMBL/GenBank/DDBJ whole genome shotgun (WGS) entry which is preliminary data.</text>
</comment>
<evidence type="ECO:0000256" key="2">
    <source>
        <dbReference type="ARBA" id="ARBA00007104"/>
    </source>
</evidence>
<dbReference type="Proteomes" id="UP001057375">
    <property type="component" value="Unassembled WGS sequence"/>
</dbReference>
<dbReference type="PANTHER" id="PTHR22811">
    <property type="entry name" value="TRANSMEMBRANE EMP24 DOMAIN-CONTAINING PROTEIN"/>
    <property type="match status" value="1"/>
</dbReference>
<evidence type="ECO:0000256" key="1">
    <source>
        <dbReference type="ARBA" id="ARBA00004479"/>
    </source>
</evidence>
<feature type="domain" description="GOLD" evidence="8">
    <location>
        <begin position="14"/>
        <end position="104"/>
    </location>
</feature>
<organism evidence="9 10">
    <name type="scientific">Aduncisulcus paluster</name>
    <dbReference type="NCBI Taxonomy" id="2918883"/>
    <lineage>
        <taxon>Eukaryota</taxon>
        <taxon>Metamonada</taxon>
        <taxon>Carpediemonas-like organisms</taxon>
        <taxon>Aduncisulcus</taxon>
    </lineage>
</organism>
<evidence type="ECO:0000256" key="5">
    <source>
        <dbReference type="ARBA" id="ARBA00022989"/>
    </source>
</evidence>